<sequence length="785" mass="90563">MDNADKKNSLSDALIREDFKKKLKSWFENKGIDKKLELYLRSQMIVEFQNTIGSSINSTRYPSLSPKLQAVKLLIADFLVQEDLLFSLSVFVSEVPFLNNLSSYSQYVKALAQPLDSASTKPFKPKFRDTHLRDLFDALDLKLSKEEIHVIRNQYEASNCSSLLVSLLSMLPVLLKKYRSINHILTKMRQKEKFYRKMIRMERTKTKQMYILLQEASSLVQKHKIEMNEALRKHDDCKEHLGAIEKQSIDLAQKENELTLRQKALESKENACEQKYSSKLKEMDKKLKILEDQDRELRSKYKTLQDEQFRLQNERQQFEATKSHIQIANSREVEKLEEYERKLSALQDQVLEIVKKSEERDRVHANVATDNREIQCVFDTSNQSQQTENDAFMNVEEYVNLIEKENALLKLGSNKQRFRINQLTSEVLALRNKLDYLESEIQIKKYLERDEEVQHVAHKLYFPRSPRETLVPAENRPSATIPRTRRRLAFEDAPKPSILGSQSSESSSNSLSATNRLTDEIVADAKNKLKELEVESEMLNHNFQNLQTVLSRNMTFAERSFLASSSMTDSSPQERRHHRTRLTRSVSDLNSPNAMMSPGVRNKSYLSDYGESSPSSRTDHEISPRSPMEDRGRKTTAFSRIFHKYRQKKPIKAEDDFRPAKEAQQDERAPVRLTDEAKSVDANFKSRIKAVEESGTKKENNHLDTTTVSQDLVDIQQDSPLEDRNMADTNISAENTNAKIITDQKSAEDRKSTAENSGQSESTGRSNEVISVGVTNESSSSDFWK</sequence>
<feature type="compositionally biased region" description="Polar residues" evidence="2">
    <location>
        <begin position="727"/>
        <end position="739"/>
    </location>
</feature>
<proteinExistence type="predicted"/>
<gene>
    <name evidence="3" type="ORF">V9T40_002636</name>
</gene>
<feature type="compositionally biased region" description="Basic and acidic residues" evidence="2">
    <location>
        <begin position="651"/>
        <end position="678"/>
    </location>
</feature>
<evidence type="ECO:0000256" key="2">
    <source>
        <dbReference type="SAM" id="MobiDB-lite"/>
    </source>
</evidence>
<dbReference type="AlphaFoldDB" id="A0AAN9TL44"/>
<dbReference type="Proteomes" id="UP001367676">
    <property type="component" value="Unassembled WGS sequence"/>
</dbReference>
<evidence type="ECO:0000313" key="3">
    <source>
        <dbReference type="EMBL" id="KAK7591023.1"/>
    </source>
</evidence>
<feature type="coiled-coil region" evidence="1">
    <location>
        <begin position="515"/>
        <end position="549"/>
    </location>
</feature>
<feature type="region of interest" description="Disordered" evidence="2">
    <location>
        <begin position="563"/>
        <end position="678"/>
    </location>
</feature>
<feature type="compositionally biased region" description="Basic residues" evidence="2">
    <location>
        <begin position="641"/>
        <end position="650"/>
    </location>
</feature>
<protein>
    <recommendedName>
        <fullName evidence="5">LisH domain-containing protein</fullName>
    </recommendedName>
</protein>
<evidence type="ECO:0008006" key="5">
    <source>
        <dbReference type="Google" id="ProtNLM"/>
    </source>
</evidence>
<evidence type="ECO:0000256" key="1">
    <source>
        <dbReference type="SAM" id="Coils"/>
    </source>
</evidence>
<feature type="compositionally biased region" description="Polar residues" evidence="2">
    <location>
        <begin position="754"/>
        <end position="785"/>
    </location>
</feature>
<reference evidence="3 4" key="1">
    <citation type="submission" date="2024-03" db="EMBL/GenBank/DDBJ databases">
        <title>Adaptation during the transition from Ophiocordyceps entomopathogen to insect associate is accompanied by gene loss and intensified selection.</title>
        <authorList>
            <person name="Ward C.M."/>
            <person name="Onetto C.A."/>
            <person name="Borneman A.R."/>
        </authorList>
    </citation>
    <scope>NUCLEOTIDE SEQUENCE [LARGE SCALE GENOMIC DNA]</scope>
    <source>
        <strain evidence="3">AWRI1</strain>
        <tissue evidence="3">Single Adult Female</tissue>
    </source>
</reference>
<keyword evidence="1" id="KW-0175">Coiled coil</keyword>
<evidence type="ECO:0000313" key="4">
    <source>
        <dbReference type="Proteomes" id="UP001367676"/>
    </source>
</evidence>
<keyword evidence="4" id="KW-1185">Reference proteome</keyword>
<accession>A0AAN9TL44</accession>
<comment type="caution">
    <text evidence="3">The sequence shown here is derived from an EMBL/GenBank/DDBJ whole genome shotgun (WGS) entry which is preliminary data.</text>
</comment>
<feature type="coiled-coil region" evidence="1">
    <location>
        <begin position="213"/>
        <end position="356"/>
    </location>
</feature>
<feature type="compositionally biased region" description="Basic and acidic residues" evidence="2">
    <location>
        <begin position="617"/>
        <end position="633"/>
    </location>
</feature>
<dbReference type="EMBL" id="JBBCAQ010000022">
    <property type="protein sequence ID" value="KAK7591023.1"/>
    <property type="molecule type" value="Genomic_DNA"/>
</dbReference>
<feature type="region of interest" description="Disordered" evidence="2">
    <location>
        <begin position="691"/>
        <end position="785"/>
    </location>
</feature>
<feature type="compositionally biased region" description="Polar residues" evidence="2">
    <location>
        <begin position="583"/>
        <end position="594"/>
    </location>
</feature>
<name>A0AAN9TL44_9HEMI</name>
<feature type="compositionally biased region" description="Low complexity" evidence="2">
    <location>
        <begin position="497"/>
        <end position="512"/>
    </location>
</feature>
<organism evidence="3 4">
    <name type="scientific">Parthenolecanium corni</name>
    <dbReference type="NCBI Taxonomy" id="536013"/>
    <lineage>
        <taxon>Eukaryota</taxon>
        <taxon>Metazoa</taxon>
        <taxon>Ecdysozoa</taxon>
        <taxon>Arthropoda</taxon>
        <taxon>Hexapoda</taxon>
        <taxon>Insecta</taxon>
        <taxon>Pterygota</taxon>
        <taxon>Neoptera</taxon>
        <taxon>Paraneoptera</taxon>
        <taxon>Hemiptera</taxon>
        <taxon>Sternorrhyncha</taxon>
        <taxon>Coccoidea</taxon>
        <taxon>Coccidae</taxon>
        <taxon>Parthenolecanium</taxon>
    </lineage>
</organism>
<feature type="compositionally biased region" description="Basic and acidic residues" evidence="2">
    <location>
        <begin position="691"/>
        <end position="702"/>
    </location>
</feature>
<feature type="region of interest" description="Disordered" evidence="2">
    <location>
        <begin position="468"/>
        <end position="512"/>
    </location>
</feature>